<dbReference type="EMBL" id="JACRWC010000105">
    <property type="protein sequence ID" value="MBC6000025.1"/>
    <property type="molecule type" value="Genomic_DNA"/>
</dbReference>
<evidence type="ECO:0000256" key="1">
    <source>
        <dbReference type="ARBA" id="ARBA00001933"/>
    </source>
</evidence>
<reference evidence="8" key="1">
    <citation type="submission" date="2020-08" db="EMBL/GenBank/DDBJ databases">
        <authorList>
            <person name="Liu C."/>
            <person name="Sun Q."/>
        </authorList>
    </citation>
    <scope>NUCLEOTIDE SEQUENCE</scope>
    <source>
        <strain evidence="8">BX16</strain>
    </source>
</reference>
<comment type="cofactor">
    <cofactor evidence="1 5">
        <name>pyridoxal 5'-phosphate</name>
        <dbReference type="ChEBI" id="CHEBI:597326"/>
    </cofactor>
</comment>
<dbReference type="AlphaFoldDB" id="A0A923SS57"/>
<dbReference type="Gene3D" id="3.90.1380.10">
    <property type="entry name" value="Threonine synthase, N-terminal domain"/>
    <property type="match status" value="1"/>
</dbReference>
<dbReference type="PANTHER" id="PTHR43515">
    <property type="entry name" value="THREONINE SYNTHASE-LIKE 1"/>
    <property type="match status" value="1"/>
</dbReference>
<keyword evidence="9" id="KW-1185">Reference proteome</keyword>
<dbReference type="NCBIfam" id="TIGR00260">
    <property type="entry name" value="thrC"/>
    <property type="match status" value="1"/>
</dbReference>
<organism evidence="8 9">
    <name type="scientific">Lentihominibacter faecis</name>
    <dbReference type="NCBI Taxonomy" id="2764712"/>
    <lineage>
        <taxon>Bacteria</taxon>
        <taxon>Bacillati</taxon>
        <taxon>Bacillota</taxon>
        <taxon>Clostridia</taxon>
        <taxon>Peptostreptococcales</taxon>
        <taxon>Anaerovoracaceae</taxon>
        <taxon>Lentihominibacter</taxon>
    </lineage>
</organism>
<dbReference type="Pfam" id="PF14821">
    <property type="entry name" value="Thr_synth_N"/>
    <property type="match status" value="1"/>
</dbReference>
<dbReference type="SUPFAM" id="SSF53686">
    <property type="entry name" value="Tryptophan synthase beta subunit-like PLP-dependent enzymes"/>
    <property type="match status" value="1"/>
</dbReference>
<feature type="domain" description="Threonine synthase N-terminal" evidence="7">
    <location>
        <begin position="3"/>
        <end position="79"/>
    </location>
</feature>
<feature type="modified residue" description="N6-(pyridoxal phosphate)lysine" evidence="5">
    <location>
        <position position="111"/>
    </location>
</feature>
<dbReference type="PANTHER" id="PTHR43515:SF1">
    <property type="entry name" value="THREONINE SYNTHASE-LIKE 1"/>
    <property type="match status" value="1"/>
</dbReference>
<evidence type="ECO:0000256" key="5">
    <source>
        <dbReference type="PIRSR" id="PIRSR604450-51"/>
    </source>
</evidence>
<evidence type="ECO:0000313" key="9">
    <source>
        <dbReference type="Proteomes" id="UP000644115"/>
    </source>
</evidence>
<evidence type="ECO:0000313" key="8">
    <source>
        <dbReference type="EMBL" id="MBC6000025.1"/>
    </source>
</evidence>
<dbReference type="Gene3D" id="3.40.50.1100">
    <property type="match status" value="2"/>
</dbReference>
<dbReference type="RefSeq" id="WP_249287378.1">
    <property type="nucleotide sequence ID" value="NZ_JACRWC010000105.1"/>
</dbReference>
<dbReference type="InterPro" id="IPR037158">
    <property type="entry name" value="Thr_synth_N_sf"/>
</dbReference>
<dbReference type="Pfam" id="PF00291">
    <property type="entry name" value="PALP"/>
    <property type="match status" value="1"/>
</dbReference>
<accession>A0A923SS57</accession>
<feature type="domain" description="Tryptophan synthase beta chain-like PALP" evidence="6">
    <location>
        <begin position="103"/>
        <end position="408"/>
    </location>
</feature>
<dbReference type="CDD" id="cd01560">
    <property type="entry name" value="Thr-synth_2"/>
    <property type="match status" value="1"/>
</dbReference>
<dbReference type="Proteomes" id="UP000644115">
    <property type="component" value="Unassembled WGS sequence"/>
</dbReference>
<dbReference type="InterPro" id="IPR036052">
    <property type="entry name" value="TrpB-like_PALP_sf"/>
</dbReference>
<gene>
    <name evidence="8" type="ORF">H8876_08435</name>
</gene>
<keyword evidence="8" id="KW-0456">Lyase</keyword>
<comment type="caution">
    <text evidence="8">The sequence shown here is derived from an EMBL/GenBank/DDBJ whole genome shotgun (WGS) entry which is preliminary data.</text>
</comment>
<dbReference type="GO" id="GO:0004795">
    <property type="term" value="F:threonine synthase activity"/>
    <property type="evidence" value="ECO:0007669"/>
    <property type="project" value="UniProtKB-UniRule"/>
</dbReference>
<proteinExistence type="inferred from homology"/>
<evidence type="ECO:0000259" key="7">
    <source>
        <dbReference type="Pfam" id="PF14821"/>
    </source>
</evidence>
<sequence>MIQYQSTRGSKNIKTAAQAVIQGIAEDKGLYVPDQIPALPKKIEELVGRPYKEVAFEIIGAFFTDYTKEEMKRCVDGAYDSKFEEAEIVPVTHAGGADFLELYHGKTAAFKDMALSILPYLLTTAMKKEKEDKKICILTATSGDTGKAALEGFADVPGTEIIVFFPNQGVSQVQERQMVTQEGDNTHVFAIEGNFDDAQTGVKKIFNDRDFAEKLSAMGCKLSSANSINIGRLVPQVAYYVYGYAKLVERGQIKAGDPVNIVVPTGNFGNILAAYYAGKMGIPVKKFICASNKNKVLTDFFNTGVYDINREFYLTNSPSMDILISSNLERLLYHLSGNDGEEISRLMTALEQEKKYEVGDKIREGLKDFYGGFATVEDTNETIGKMYRENGYLIDTHTAVAYKVYEDYVEETGDETPAIIASTASAYKFADSVAHSIGLGEESDGFAYVRALEKETGVRVPKALKDLDKKEIRHKGVIEISQMPEAVEESVK</sequence>
<evidence type="ECO:0000259" key="6">
    <source>
        <dbReference type="Pfam" id="PF00291"/>
    </source>
</evidence>
<protein>
    <recommendedName>
        <fullName evidence="4">Threonine synthase</fullName>
        <ecNumber evidence="4">4.2.3.1</ecNumber>
    </recommendedName>
</protein>
<evidence type="ECO:0000256" key="3">
    <source>
        <dbReference type="ARBA" id="ARBA00022898"/>
    </source>
</evidence>
<evidence type="ECO:0000256" key="2">
    <source>
        <dbReference type="ARBA" id="ARBA00005517"/>
    </source>
</evidence>
<dbReference type="GO" id="GO:0005737">
    <property type="term" value="C:cytoplasm"/>
    <property type="evidence" value="ECO:0007669"/>
    <property type="project" value="TreeGrafter"/>
</dbReference>
<dbReference type="GO" id="GO:0009088">
    <property type="term" value="P:threonine biosynthetic process"/>
    <property type="evidence" value="ECO:0007669"/>
    <property type="project" value="UniProtKB-UniRule"/>
</dbReference>
<dbReference type="InterPro" id="IPR001926">
    <property type="entry name" value="TrpB-like_PALP"/>
</dbReference>
<evidence type="ECO:0000256" key="4">
    <source>
        <dbReference type="NCBIfam" id="TIGR00260"/>
    </source>
</evidence>
<dbReference type="InterPro" id="IPR029144">
    <property type="entry name" value="Thr_synth_N"/>
</dbReference>
<dbReference type="EC" id="4.2.3.1" evidence="4"/>
<comment type="similarity">
    <text evidence="2">Belongs to the threonine synthase family.</text>
</comment>
<keyword evidence="3 5" id="KW-0663">Pyridoxal phosphate</keyword>
<name>A0A923SS57_9FIRM</name>
<dbReference type="InterPro" id="IPR004450">
    <property type="entry name" value="Thr_synthase-like"/>
</dbReference>